<keyword evidence="2" id="KW-1185">Reference proteome</keyword>
<evidence type="ECO:0000313" key="2">
    <source>
        <dbReference type="Proteomes" id="UP000887563"/>
    </source>
</evidence>
<sequence>MEMNEKLGKKRVDKMFRYYRNTAFRETNPSSYHGRSEFPLIAVEVLSEYLEEDFEKNLNNYCYIDKKTLEFERPEEWAVNYYDEIGMQKDGFRLEYLEWTEISNDYNKITSNQKEEIFEEILNNSKLHKVTFTEAHKLLESEIKSEMVTEIELQYPNEIQSEVEINTNQQESLPNNYSEIIKFELNKGILLGNYNFARTRNTHIFGLILVLVSIFILLVIKKHE</sequence>
<evidence type="ECO:0000256" key="1">
    <source>
        <dbReference type="SAM" id="Phobius"/>
    </source>
</evidence>
<dbReference type="Proteomes" id="UP000887563">
    <property type="component" value="Unplaced"/>
</dbReference>
<protein>
    <submittedName>
        <fullName evidence="3">Uncharacterized protein</fullName>
    </submittedName>
</protein>
<name>A0A914MLP8_MELIC</name>
<feature type="transmembrane region" description="Helical" evidence="1">
    <location>
        <begin position="203"/>
        <end position="220"/>
    </location>
</feature>
<keyword evidence="1" id="KW-0812">Transmembrane</keyword>
<proteinExistence type="predicted"/>
<dbReference type="WBParaSite" id="Minc3s01991g27630">
    <property type="protein sequence ID" value="Minc3s01991g27630"/>
    <property type="gene ID" value="Minc3s01991g27630"/>
</dbReference>
<reference evidence="3" key="1">
    <citation type="submission" date="2022-11" db="UniProtKB">
        <authorList>
            <consortium name="WormBaseParasite"/>
        </authorList>
    </citation>
    <scope>IDENTIFICATION</scope>
</reference>
<organism evidence="2 3">
    <name type="scientific">Meloidogyne incognita</name>
    <name type="common">Southern root-knot nematode worm</name>
    <name type="synonym">Oxyuris incognita</name>
    <dbReference type="NCBI Taxonomy" id="6306"/>
    <lineage>
        <taxon>Eukaryota</taxon>
        <taxon>Metazoa</taxon>
        <taxon>Ecdysozoa</taxon>
        <taxon>Nematoda</taxon>
        <taxon>Chromadorea</taxon>
        <taxon>Rhabditida</taxon>
        <taxon>Tylenchina</taxon>
        <taxon>Tylenchomorpha</taxon>
        <taxon>Tylenchoidea</taxon>
        <taxon>Meloidogynidae</taxon>
        <taxon>Meloidogyninae</taxon>
        <taxon>Meloidogyne</taxon>
        <taxon>Meloidogyne incognita group</taxon>
    </lineage>
</organism>
<accession>A0A914MLP8</accession>
<keyword evidence="1" id="KW-0472">Membrane</keyword>
<dbReference type="AlphaFoldDB" id="A0A914MLP8"/>
<evidence type="ECO:0000313" key="3">
    <source>
        <dbReference type="WBParaSite" id="Minc3s01991g27630"/>
    </source>
</evidence>
<keyword evidence="1" id="KW-1133">Transmembrane helix</keyword>